<reference evidence="1" key="1">
    <citation type="submission" date="2021-02" db="EMBL/GenBank/DDBJ databases">
        <authorList>
            <consortium name="DOE Joint Genome Institute"/>
            <person name="Ahrendt S."/>
            <person name="Looney B.P."/>
            <person name="Miyauchi S."/>
            <person name="Morin E."/>
            <person name="Drula E."/>
            <person name="Courty P.E."/>
            <person name="Chicoki N."/>
            <person name="Fauchery L."/>
            <person name="Kohler A."/>
            <person name="Kuo A."/>
            <person name="Labutti K."/>
            <person name="Pangilinan J."/>
            <person name="Lipzen A."/>
            <person name="Riley R."/>
            <person name="Andreopoulos W."/>
            <person name="He G."/>
            <person name="Johnson J."/>
            <person name="Barry K.W."/>
            <person name="Grigoriev I.V."/>
            <person name="Nagy L."/>
            <person name="Hibbett D."/>
            <person name="Henrissat B."/>
            <person name="Matheny P.B."/>
            <person name="Labbe J."/>
            <person name="Martin F."/>
        </authorList>
    </citation>
    <scope>NUCLEOTIDE SEQUENCE</scope>
    <source>
        <strain evidence="1">FP105234-sp</strain>
    </source>
</reference>
<evidence type="ECO:0000313" key="1">
    <source>
        <dbReference type="EMBL" id="KAI0037983.1"/>
    </source>
</evidence>
<proteinExistence type="predicted"/>
<organism evidence="1 2">
    <name type="scientific">Auriscalpium vulgare</name>
    <dbReference type="NCBI Taxonomy" id="40419"/>
    <lineage>
        <taxon>Eukaryota</taxon>
        <taxon>Fungi</taxon>
        <taxon>Dikarya</taxon>
        <taxon>Basidiomycota</taxon>
        <taxon>Agaricomycotina</taxon>
        <taxon>Agaricomycetes</taxon>
        <taxon>Russulales</taxon>
        <taxon>Auriscalpiaceae</taxon>
        <taxon>Auriscalpium</taxon>
    </lineage>
</organism>
<gene>
    <name evidence="1" type="ORF">FA95DRAFT_1313615</name>
</gene>
<keyword evidence="2" id="KW-1185">Reference proteome</keyword>
<comment type="caution">
    <text evidence="1">The sequence shown here is derived from an EMBL/GenBank/DDBJ whole genome shotgun (WGS) entry which is preliminary data.</text>
</comment>
<protein>
    <submittedName>
        <fullName evidence="1">Uncharacterized protein</fullName>
    </submittedName>
</protein>
<accession>A0ACB8R1W2</accession>
<name>A0ACB8R1W2_9AGAM</name>
<reference evidence="1" key="2">
    <citation type="journal article" date="2022" name="New Phytol.">
        <title>Evolutionary transition to the ectomycorrhizal habit in the genomes of a hyperdiverse lineage of mushroom-forming fungi.</title>
        <authorList>
            <person name="Looney B."/>
            <person name="Miyauchi S."/>
            <person name="Morin E."/>
            <person name="Drula E."/>
            <person name="Courty P.E."/>
            <person name="Kohler A."/>
            <person name="Kuo A."/>
            <person name="LaButti K."/>
            <person name="Pangilinan J."/>
            <person name="Lipzen A."/>
            <person name="Riley R."/>
            <person name="Andreopoulos W."/>
            <person name="He G."/>
            <person name="Johnson J."/>
            <person name="Nolan M."/>
            <person name="Tritt A."/>
            <person name="Barry K.W."/>
            <person name="Grigoriev I.V."/>
            <person name="Nagy L.G."/>
            <person name="Hibbett D."/>
            <person name="Henrissat B."/>
            <person name="Matheny P.B."/>
            <person name="Labbe J."/>
            <person name="Martin F.M."/>
        </authorList>
    </citation>
    <scope>NUCLEOTIDE SEQUENCE</scope>
    <source>
        <strain evidence="1">FP105234-sp</strain>
    </source>
</reference>
<sequence>MRASTTGHVCRREPHRTLQPRTPSPYIHMSFARGQASAVRSTSRREAHKARVRGFPYLIPTRRAENGAPPRVRMRYVWV</sequence>
<evidence type="ECO:0000313" key="2">
    <source>
        <dbReference type="Proteomes" id="UP000814033"/>
    </source>
</evidence>
<dbReference type="Proteomes" id="UP000814033">
    <property type="component" value="Unassembled WGS sequence"/>
</dbReference>
<dbReference type="EMBL" id="MU276635">
    <property type="protein sequence ID" value="KAI0037983.1"/>
    <property type="molecule type" value="Genomic_DNA"/>
</dbReference>